<evidence type="ECO:0000256" key="6">
    <source>
        <dbReference type="ARBA" id="ARBA00023136"/>
    </source>
</evidence>
<evidence type="ECO:0000256" key="7">
    <source>
        <dbReference type="RuleBase" id="RU363032"/>
    </source>
</evidence>
<feature type="region of interest" description="Disordered" evidence="8">
    <location>
        <begin position="1"/>
        <end position="41"/>
    </location>
</feature>
<keyword evidence="4 7" id="KW-0812">Transmembrane</keyword>
<dbReference type="Gene3D" id="1.10.3720.10">
    <property type="entry name" value="MetI-like"/>
    <property type="match status" value="1"/>
</dbReference>
<dbReference type="PROSITE" id="PS50928">
    <property type="entry name" value="ABC_TM1"/>
    <property type="match status" value="1"/>
</dbReference>
<dbReference type="AlphaFoldDB" id="A0A5P2ALP8"/>
<evidence type="ECO:0000256" key="8">
    <source>
        <dbReference type="SAM" id="MobiDB-lite"/>
    </source>
</evidence>
<dbReference type="CDD" id="cd06261">
    <property type="entry name" value="TM_PBP2"/>
    <property type="match status" value="1"/>
</dbReference>
<evidence type="ECO:0000256" key="4">
    <source>
        <dbReference type="ARBA" id="ARBA00022692"/>
    </source>
</evidence>
<feature type="transmembrane region" description="Helical" evidence="7">
    <location>
        <begin position="46"/>
        <end position="69"/>
    </location>
</feature>
<accession>A0A5P2ALP8</accession>
<evidence type="ECO:0000256" key="1">
    <source>
        <dbReference type="ARBA" id="ARBA00004651"/>
    </source>
</evidence>
<keyword evidence="2 7" id="KW-0813">Transport</keyword>
<evidence type="ECO:0000313" key="10">
    <source>
        <dbReference type="EMBL" id="QES18528.1"/>
    </source>
</evidence>
<dbReference type="InterPro" id="IPR000515">
    <property type="entry name" value="MetI-like"/>
</dbReference>
<protein>
    <submittedName>
        <fullName evidence="10">Sugar ABC transporter permease</fullName>
    </submittedName>
</protein>
<dbReference type="SUPFAM" id="SSF161098">
    <property type="entry name" value="MetI-like"/>
    <property type="match status" value="1"/>
</dbReference>
<evidence type="ECO:0000256" key="2">
    <source>
        <dbReference type="ARBA" id="ARBA00022448"/>
    </source>
</evidence>
<evidence type="ECO:0000256" key="3">
    <source>
        <dbReference type="ARBA" id="ARBA00022475"/>
    </source>
</evidence>
<dbReference type="PANTHER" id="PTHR43744">
    <property type="entry name" value="ABC TRANSPORTER PERMEASE PROTEIN MG189-RELATED-RELATED"/>
    <property type="match status" value="1"/>
</dbReference>
<comment type="subcellular location">
    <subcellularLocation>
        <location evidence="1 7">Cell membrane</location>
        <topology evidence="1 7">Multi-pass membrane protein</topology>
    </subcellularLocation>
</comment>
<dbReference type="InterPro" id="IPR035906">
    <property type="entry name" value="MetI-like_sf"/>
</dbReference>
<keyword evidence="3" id="KW-1003">Cell membrane</keyword>
<feature type="transmembrane region" description="Helical" evidence="7">
    <location>
        <begin position="177"/>
        <end position="198"/>
    </location>
</feature>
<dbReference type="Proteomes" id="UP000324106">
    <property type="component" value="Chromosome"/>
</dbReference>
<gene>
    <name evidence="10" type="ORF">DEJ46_05015</name>
</gene>
<evidence type="ECO:0000259" key="9">
    <source>
        <dbReference type="PROSITE" id="PS50928"/>
    </source>
</evidence>
<feature type="transmembrane region" description="Helical" evidence="7">
    <location>
        <begin position="220"/>
        <end position="245"/>
    </location>
</feature>
<comment type="similarity">
    <text evidence="7">Belongs to the binding-protein-dependent transport system permease family.</text>
</comment>
<feature type="transmembrane region" description="Helical" evidence="7">
    <location>
        <begin position="279"/>
        <end position="302"/>
    </location>
</feature>
<dbReference type="OrthoDB" id="2063054at2"/>
<organism evidence="10 11">
    <name type="scientific">Streptomyces venezuelae</name>
    <dbReference type="NCBI Taxonomy" id="54571"/>
    <lineage>
        <taxon>Bacteria</taxon>
        <taxon>Bacillati</taxon>
        <taxon>Actinomycetota</taxon>
        <taxon>Actinomycetes</taxon>
        <taxon>Kitasatosporales</taxon>
        <taxon>Streptomycetaceae</taxon>
        <taxon>Streptomyces</taxon>
    </lineage>
</organism>
<sequence length="317" mass="33878">MTGLASPRLRKAAPAAGSTPGTSQGPPAASRGDIPGGGTGSPRRTALLPTTALVLGALYCLLPVAWVLVAATKADDELFSTFTFLPGSGLTDNIGELTGYRDGIYWRWMANSVLYAGLGGVLSTVVSAFAGYALAVYRFRGREAFFNIMLAGVLMPPVILAIPQYLLMAEADLTDTYASVLLPLVLSPYGVYLGRIYAEAAVPMELVEAGRMDGAGEWRIFLRIAVPMMSPGLVTIFLFQFVAIWNNFLLPFIMLGDDEKFPMTVGLFTLLKQGASQPALYTLVITGALLAIVPLIALFLLIQRFWSLDLLSGAVKS</sequence>
<feature type="domain" description="ABC transmembrane type-1" evidence="9">
    <location>
        <begin position="109"/>
        <end position="302"/>
    </location>
</feature>
<dbReference type="GO" id="GO:0005886">
    <property type="term" value="C:plasma membrane"/>
    <property type="evidence" value="ECO:0007669"/>
    <property type="project" value="UniProtKB-SubCell"/>
</dbReference>
<feature type="transmembrane region" description="Helical" evidence="7">
    <location>
        <begin position="113"/>
        <end position="137"/>
    </location>
</feature>
<feature type="transmembrane region" description="Helical" evidence="7">
    <location>
        <begin position="144"/>
        <end position="165"/>
    </location>
</feature>
<dbReference type="EMBL" id="CP029194">
    <property type="protein sequence ID" value="QES18528.1"/>
    <property type="molecule type" value="Genomic_DNA"/>
</dbReference>
<dbReference type="PANTHER" id="PTHR43744:SF12">
    <property type="entry name" value="ABC TRANSPORTER PERMEASE PROTEIN MG189-RELATED"/>
    <property type="match status" value="1"/>
</dbReference>
<proteinExistence type="inferred from homology"/>
<dbReference type="RefSeq" id="WP_150264350.1">
    <property type="nucleotide sequence ID" value="NZ_CP029194.1"/>
</dbReference>
<keyword evidence="5 7" id="KW-1133">Transmembrane helix</keyword>
<reference evidence="10 11" key="1">
    <citation type="submission" date="2018-05" db="EMBL/GenBank/DDBJ databases">
        <title>Streptomyces venezuelae.</title>
        <authorList>
            <person name="Kim W."/>
            <person name="Lee N."/>
            <person name="Cho B.-K."/>
        </authorList>
    </citation>
    <scope>NUCLEOTIDE SEQUENCE [LARGE SCALE GENOMIC DNA]</scope>
    <source>
        <strain evidence="10 11">ATCC 15068</strain>
    </source>
</reference>
<evidence type="ECO:0000256" key="5">
    <source>
        <dbReference type="ARBA" id="ARBA00022989"/>
    </source>
</evidence>
<evidence type="ECO:0000313" key="11">
    <source>
        <dbReference type="Proteomes" id="UP000324106"/>
    </source>
</evidence>
<dbReference type="Pfam" id="PF00528">
    <property type="entry name" value="BPD_transp_1"/>
    <property type="match status" value="1"/>
</dbReference>
<name>A0A5P2ALP8_STRVZ</name>
<keyword evidence="6 7" id="KW-0472">Membrane</keyword>
<dbReference type="GO" id="GO:0055085">
    <property type="term" value="P:transmembrane transport"/>
    <property type="evidence" value="ECO:0007669"/>
    <property type="project" value="InterPro"/>
</dbReference>